<proteinExistence type="inferred from homology"/>
<evidence type="ECO:0000256" key="3">
    <source>
        <dbReference type="ARBA" id="ARBA00023002"/>
    </source>
</evidence>
<keyword evidence="6" id="KW-1185">Reference proteome</keyword>
<evidence type="ECO:0000256" key="2">
    <source>
        <dbReference type="ARBA" id="ARBA00022857"/>
    </source>
</evidence>
<evidence type="ECO:0000313" key="6">
    <source>
        <dbReference type="Proteomes" id="UP001597212"/>
    </source>
</evidence>
<name>A0ABW4CTP2_9LACO</name>
<reference evidence="6" key="1">
    <citation type="journal article" date="2019" name="Int. J. Syst. Evol. Microbiol.">
        <title>The Global Catalogue of Microorganisms (GCM) 10K type strain sequencing project: providing services to taxonomists for standard genome sequencing and annotation.</title>
        <authorList>
            <consortium name="The Broad Institute Genomics Platform"/>
            <consortium name="The Broad Institute Genome Sequencing Center for Infectious Disease"/>
            <person name="Wu L."/>
            <person name="Ma J."/>
        </authorList>
    </citation>
    <scope>NUCLEOTIDE SEQUENCE [LARGE SCALE GENOMIC DNA]</scope>
    <source>
        <strain evidence="6">CCM 8912</strain>
    </source>
</reference>
<comment type="similarity">
    <text evidence="1 4">Belongs to the short-chain dehydrogenases/reductases (SDR) family.</text>
</comment>
<dbReference type="InterPro" id="IPR036291">
    <property type="entry name" value="NAD(P)-bd_dom_sf"/>
</dbReference>
<gene>
    <name evidence="5" type="ORF">ACFQ5K_04915</name>
</gene>
<comment type="caution">
    <text evidence="5">The sequence shown here is derived from an EMBL/GenBank/DDBJ whole genome shotgun (WGS) entry which is preliminary data.</text>
</comment>
<dbReference type="PANTHER" id="PTHR43963">
    <property type="entry name" value="CARBONYL REDUCTASE 1-RELATED"/>
    <property type="match status" value="1"/>
</dbReference>
<keyword evidence="3" id="KW-0560">Oxidoreductase</keyword>
<dbReference type="PRINTS" id="PR00081">
    <property type="entry name" value="GDHRDH"/>
</dbReference>
<evidence type="ECO:0000256" key="1">
    <source>
        <dbReference type="ARBA" id="ARBA00006484"/>
    </source>
</evidence>
<organism evidence="5 6">
    <name type="scientific">Lacticaseibacillus hegangensis</name>
    <dbReference type="NCBI Taxonomy" id="2486010"/>
    <lineage>
        <taxon>Bacteria</taxon>
        <taxon>Bacillati</taxon>
        <taxon>Bacillota</taxon>
        <taxon>Bacilli</taxon>
        <taxon>Lactobacillales</taxon>
        <taxon>Lactobacillaceae</taxon>
        <taxon>Lacticaseibacillus</taxon>
    </lineage>
</organism>
<dbReference type="SUPFAM" id="SSF51735">
    <property type="entry name" value="NAD(P)-binding Rossmann-fold domains"/>
    <property type="match status" value="1"/>
</dbReference>
<sequence length="249" mass="26312">MAESKIITLITGADKGIGFATAKDLAKAGHHVLIGARNQARGEKAVEAIRTDGGTADFIQLDVTDDDQVKAAAAKIQADYGYLSILINNAGIAVDAHQKPSQLPIDQIRKDFEVNFFGLVRVTQAMVPLLRAGKPAKIVNVTSNMGSFGLATDPNSRFYQVSSLGYQASKAAANFATVDFAKELGDEGITVNSVNPGWTATGFGGRDESKPAIPGMQSIQEGAAQVVKMATTRSKQTLTFTETAGPLPW</sequence>
<protein>
    <submittedName>
        <fullName evidence="5">SDR family NAD(P)-dependent oxidoreductase</fullName>
    </submittedName>
</protein>
<dbReference type="EMBL" id="JBHTOK010000020">
    <property type="protein sequence ID" value="MFD1440734.1"/>
    <property type="molecule type" value="Genomic_DNA"/>
</dbReference>
<dbReference type="RefSeq" id="WP_125754604.1">
    <property type="nucleotide sequence ID" value="NZ_JBHTOK010000020.1"/>
</dbReference>
<dbReference type="Pfam" id="PF00106">
    <property type="entry name" value="adh_short"/>
    <property type="match status" value="1"/>
</dbReference>
<evidence type="ECO:0000313" key="5">
    <source>
        <dbReference type="EMBL" id="MFD1440734.1"/>
    </source>
</evidence>
<dbReference type="Gene3D" id="3.40.50.720">
    <property type="entry name" value="NAD(P)-binding Rossmann-like Domain"/>
    <property type="match status" value="1"/>
</dbReference>
<dbReference type="PRINTS" id="PR00080">
    <property type="entry name" value="SDRFAMILY"/>
</dbReference>
<dbReference type="Proteomes" id="UP001597212">
    <property type="component" value="Unassembled WGS sequence"/>
</dbReference>
<dbReference type="PANTHER" id="PTHR43963:SF6">
    <property type="entry name" value="CHAIN DEHYDROGENASE FAMILY PROTEIN, PUTATIVE (AFU_ORTHOLOGUE AFUA_3G15350)-RELATED"/>
    <property type="match status" value="1"/>
</dbReference>
<keyword evidence="2" id="KW-0521">NADP</keyword>
<accession>A0ABW4CTP2</accession>
<evidence type="ECO:0000256" key="4">
    <source>
        <dbReference type="RuleBase" id="RU000363"/>
    </source>
</evidence>
<dbReference type="InterPro" id="IPR002347">
    <property type="entry name" value="SDR_fam"/>
</dbReference>